<dbReference type="SUPFAM" id="SSF53335">
    <property type="entry name" value="S-adenosyl-L-methionine-dependent methyltransferases"/>
    <property type="match status" value="1"/>
</dbReference>
<dbReference type="EMBL" id="CM001376">
    <property type="protein sequence ID" value="EHM13635.1"/>
    <property type="molecule type" value="Genomic_DNA"/>
</dbReference>
<evidence type="ECO:0000259" key="1">
    <source>
        <dbReference type="Pfam" id="PF13649"/>
    </source>
</evidence>
<keyword evidence="2" id="KW-0808">Transferase</keyword>
<reference evidence="2 3" key="1">
    <citation type="submission" date="2011-11" db="EMBL/GenBank/DDBJ databases">
        <title>The Noncontiguous Finished genome of Jonquetella anthropi DSM 22815.</title>
        <authorList>
            <consortium name="US DOE Joint Genome Institute (JGI-PGF)"/>
            <person name="Lucas S."/>
            <person name="Copeland A."/>
            <person name="Lapidus A."/>
            <person name="Glavina del Rio T."/>
            <person name="Dalin E."/>
            <person name="Tice H."/>
            <person name="Bruce D."/>
            <person name="Goodwin L."/>
            <person name="Pitluck S."/>
            <person name="Peters L."/>
            <person name="Mikhailova N."/>
            <person name="Held B."/>
            <person name="Kyrpides N."/>
            <person name="Mavromatis K."/>
            <person name="Ivanova N."/>
            <person name="Markowitz V."/>
            <person name="Cheng J.-F."/>
            <person name="Hugenholtz P."/>
            <person name="Woyke T."/>
            <person name="Wu D."/>
            <person name="Gronow S."/>
            <person name="Wellnitz S."/>
            <person name="Brambilla E."/>
            <person name="Klenk H.-P."/>
            <person name="Eisen J.A."/>
        </authorList>
    </citation>
    <scope>NUCLEOTIDE SEQUENCE [LARGE SCALE GENOMIC DNA]</scope>
    <source>
        <strain evidence="2 3">DSM 22815</strain>
    </source>
</reference>
<keyword evidence="2" id="KW-0830">Ubiquinone</keyword>
<keyword evidence="3" id="KW-1185">Reference proteome</keyword>
<dbReference type="HOGENOM" id="CLU_088943_0_0_0"/>
<dbReference type="GO" id="GO:0008168">
    <property type="term" value="F:methyltransferase activity"/>
    <property type="evidence" value="ECO:0007669"/>
    <property type="project" value="UniProtKB-KW"/>
</dbReference>
<gene>
    <name evidence="2" type="ORF">JonanDRAFT_1269</name>
</gene>
<protein>
    <submittedName>
        <fullName evidence="2">Methylase involved in ubiquinone/menaquinone biosynthesis</fullName>
    </submittedName>
</protein>
<dbReference type="Pfam" id="PF13649">
    <property type="entry name" value="Methyltransf_25"/>
    <property type="match status" value="1"/>
</dbReference>
<dbReference type="InterPro" id="IPR029063">
    <property type="entry name" value="SAM-dependent_MTases_sf"/>
</dbReference>
<accession>H0UM59</accession>
<feature type="domain" description="Methyltransferase" evidence="1">
    <location>
        <begin position="63"/>
        <end position="156"/>
    </location>
</feature>
<dbReference type="Proteomes" id="UP000003806">
    <property type="component" value="Chromosome"/>
</dbReference>
<dbReference type="OrthoDB" id="9772751at2"/>
<proteinExistence type="predicted"/>
<dbReference type="PANTHER" id="PTHR43591">
    <property type="entry name" value="METHYLTRANSFERASE"/>
    <property type="match status" value="1"/>
</dbReference>
<dbReference type="AlphaFoldDB" id="H0UM59"/>
<dbReference type="Gene3D" id="3.40.50.150">
    <property type="entry name" value="Vaccinia Virus protein VP39"/>
    <property type="match status" value="1"/>
</dbReference>
<name>H0UM59_9BACT</name>
<dbReference type="InterPro" id="IPR041698">
    <property type="entry name" value="Methyltransf_25"/>
</dbReference>
<evidence type="ECO:0000313" key="3">
    <source>
        <dbReference type="Proteomes" id="UP000003806"/>
    </source>
</evidence>
<dbReference type="GO" id="GO:0032259">
    <property type="term" value="P:methylation"/>
    <property type="evidence" value="ECO:0007669"/>
    <property type="project" value="UniProtKB-KW"/>
</dbReference>
<dbReference type="CDD" id="cd02440">
    <property type="entry name" value="AdoMet_MTases"/>
    <property type="match status" value="1"/>
</dbReference>
<sequence length="225" mass="26270">MKRVNDAFIRNLTADDMRYDDFLTGKRWYHRLYNRIFWGEKNSWTEARIVLDMLPKDFSGRMLDVPAGTGVFTLQMYQQLPNAEIVCLDYSPVMLERFRRRAGKSVPQVTLTQGDVGELPFEDESFDGVLCMNGYHCFPEKEDALSEILRVIRPGGWFVGCTYVRGVSRRTDFFVKNLYTRWGIFMEPHPTASELRARLARDYTVECWKPSGSMICFRCRKPSRG</sequence>
<dbReference type="STRING" id="885272.JonanDRAFT_1269"/>
<keyword evidence="2" id="KW-0489">Methyltransferase</keyword>
<evidence type="ECO:0000313" key="2">
    <source>
        <dbReference type="EMBL" id="EHM13635.1"/>
    </source>
</evidence>
<dbReference type="RefSeq" id="WP_008521718.1">
    <property type="nucleotide sequence ID" value="NZ_CM001376.1"/>
</dbReference>
<dbReference type="eggNOG" id="COG2226">
    <property type="taxonomic scope" value="Bacteria"/>
</dbReference>
<organism evidence="2 3">
    <name type="scientific">Jonquetella anthropi DSM 22815</name>
    <dbReference type="NCBI Taxonomy" id="885272"/>
    <lineage>
        <taxon>Bacteria</taxon>
        <taxon>Thermotogati</taxon>
        <taxon>Synergistota</taxon>
        <taxon>Synergistia</taxon>
        <taxon>Synergistales</taxon>
        <taxon>Dethiosulfovibrionaceae</taxon>
        <taxon>Jonquetella</taxon>
    </lineage>
</organism>
<dbReference type="PANTHER" id="PTHR43591:SF24">
    <property type="entry name" value="2-METHOXY-6-POLYPRENYL-1,4-BENZOQUINOL METHYLASE, MITOCHONDRIAL"/>
    <property type="match status" value="1"/>
</dbReference>